<dbReference type="GO" id="GO:0005737">
    <property type="term" value="C:cytoplasm"/>
    <property type="evidence" value="ECO:0007669"/>
    <property type="project" value="TreeGrafter"/>
</dbReference>
<feature type="non-terminal residue" evidence="4">
    <location>
        <position position="1"/>
    </location>
</feature>
<evidence type="ECO:0000313" key="4">
    <source>
        <dbReference type="EMBL" id="CEQ40540.1"/>
    </source>
</evidence>
<evidence type="ECO:0000256" key="1">
    <source>
        <dbReference type="ARBA" id="ARBA00022679"/>
    </source>
</evidence>
<name>A0A0D6ELN4_SPOSA</name>
<organism evidence="4 5">
    <name type="scientific">Sporidiobolus salmonicolor</name>
    <name type="common">Yeast-like fungus</name>
    <name type="synonym">Sporobolomyces salmonicolor</name>
    <dbReference type="NCBI Taxonomy" id="5005"/>
    <lineage>
        <taxon>Eukaryota</taxon>
        <taxon>Fungi</taxon>
        <taxon>Dikarya</taxon>
        <taxon>Basidiomycota</taxon>
        <taxon>Pucciniomycotina</taxon>
        <taxon>Microbotryomycetes</taxon>
        <taxon>Sporidiobolales</taxon>
        <taxon>Sporidiobolaceae</taxon>
        <taxon>Sporobolomyces</taxon>
    </lineage>
</organism>
<feature type="domain" description="Carbohydrate kinase FGGY C-terminal" evidence="3">
    <location>
        <begin position="90"/>
        <end position="195"/>
    </location>
</feature>
<reference evidence="5" key="1">
    <citation type="submission" date="2015-02" db="EMBL/GenBank/DDBJ databases">
        <authorList>
            <person name="Gon?alves P."/>
        </authorList>
    </citation>
    <scope>NUCLEOTIDE SEQUENCE [LARGE SCALE GENOMIC DNA]</scope>
</reference>
<dbReference type="PANTHER" id="PTHR43435">
    <property type="entry name" value="RIBULOKINASE"/>
    <property type="match status" value="1"/>
</dbReference>
<dbReference type="OrthoDB" id="203824at2759"/>
<gene>
    <name evidence="4" type="primary">SPOSA6832_02187</name>
</gene>
<protein>
    <submittedName>
        <fullName evidence="4">SPOSA6832_02187-mRNA-1:cds</fullName>
    </submittedName>
</protein>
<evidence type="ECO:0000313" key="5">
    <source>
        <dbReference type="Proteomes" id="UP000243876"/>
    </source>
</evidence>
<accession>A0A0D6ELN4</accession>
<evidence type="ECO:0000256" key="2">
    <source>
        <dbReference type="ARBA" id="ARBA00022777"/>
    </source>
</evidence>
<proteinExistence type="predicted"/>
<dbReference type="Gene3D" id="1.20.58.2240">
    <property type="match status" value="2"/>
</dbReference>
<dbReference type="Pfam" id="PF02782">
    <property type="entry name" value="FGGY_C"/>
    <property type="match status" value="1"/>
</dbReference>
<keyword evidence="1" id="KW-0808">Transferase</keyword>
<dbReference type="Proteomes" id="UP000243876">
    <property type="component" value="Unassembled WGS sequence"/>
</dbReference>
<dbReference type="InterPro" id="IPR018485">
    <property type="entry name" value="FGGY_C"/>
</dbReference>
<evidence type="ECO:0000259" key="3">
    <source>
        <dbReference type="Pfam" id="PF02782"/>
    </source>
</evidence>
<dbReference type="EMBL" id="CENE01000007">
    <property type="protein sequence ID" value="CEQ40540.1"/>
    <property type="molecule type" value="Genomic_DNA"/>
</dbReference>
<keyword evidence="2" id="KW-0418">Kinase</keyword>
<dbReference type="InterPro" id="IPR043129">
    <property type="entry name" value="ATPase_NBD"/>
</dbReference>
<dbReference type="GO" id="GO:0019321">
    <property type="term" value="P:pentose metabolic process"/>
    <property type="evidence" value="ECO:0007669"/>
    <property type="project" value="TreeGrafter"/>
</dbReference>
<dbReference type="SUPFAM" id="SSF53067">
    <property type="entry name" value="Actin-like ATPase domain"/>
    <property type="match status" value="1"/>
</dbReference>
<keyword evidence="5" id="KW-1185">Reference proteome</keyword>
<dbReference type="GO" id="GO:0019150">
    <property type="term" value="F:D-ribulokinase activity"/>
    <property type="evidence" value="ECO:0007669"/>
    <property type="project" value="TreeGrafter"/>
</dbReference>
<dbReference type="PANTHER" id="PTHR43435:SF4">
    <property type="entry name" value="FGGY CARBOHYDRATE KINASE DOMAIN-CONTAINING PROTEIN"/>
    <property type="match status" value="1"/>
</dbReference>
<sequence length="245" mass="27234">MIDTHRAAEKLKQLAKDKGTNIFALLTEILDTTVQEQKVPFMSYLTKDMYLYPDLHGEWALSSSFFCAVRFFLRVSFRCVDERRPISRTAGNRSLLADRDMRGMHIGMQLDKNVSDLALRYYATGEAIALQTRQIIDKMNRNGHKIESIFMSGGLVKNRFLMSLIADICNVPVQLPYSHSASVVVGSAMLGAAAAEEAQRLGGPLDSQEKAEKSSYGMKEKLWGNMVRSVASVFSPPSLGSARTS</sequence>
<dbReference type="AlphaFoldDB" id="A0A0D6ELN4"/>